<protein>
    <submittedName>
        <fullName evidence="3">Rhodanese domain protein</fullName>
    </submittedName>
</protein>
<dbReference type="InterPro" id="IPR050229">
    <property type="entry name" value="GlpE_sulfurtransferase"/>
</dbReference>
<dbReference type="SMART" id="SM00450">
    <property type="entry name" value="RHOD"/>
    <property type="match status" value="1"/>
</dbReference>
<dbReference type="AlphaFoldDB" id="H5TEX9"/>
<dbReference type="Pfam" id="PF00581">
    <property type="entry name" value="Rhodanese"/>
    <property type="match status" value="1"/>
</dbReference>
<dbReference type="InterPro" id="IPR001763">
    <property type="entry name" value="Rhodanese-like_dom"/>
</dbReference>
<evidence type="ECO:0000313" key="3">
    <source>
        <dbReference type="EMBL" id="GAB56906.1"/>
    </source>
</evidence>
<dbReference type="CDD" id="cd00158">
    <property type="entry name" value="RHOD"/>
    <property type="match status" value="1"/>
</dbReference>
<dbReference type="STRING" id="56804.BAE46_02785"/>
<organism evidence="3 4">
    <name type="scientific">Glaciecola punicea ACAM 611</name>
    <dbReference type="NCBI Taxonomy" id="1121923"/>
    <lineage>
        <taxon>Bacteria</taxon>
        <taxon>Pseudomonadati</taxon>
        <taxon>Pseudomonadota</taxon>
        <taxon>Gammaproteobacteria</taxon>
        <taxon>Alteromonadales</taxon>
        <taxon>Alteromonadaceae</taxon>
        <taxon>Glaciecola</taxon>
    </lineage>
</organism>
<dbReference type="OrthoDB" id="9808735at2"/>
<dbReference type="PANTHER" id="PTHR43031">
    <property type="entry name" value="FAD-DEPENDENT OXIDOREDUCTASE"/>
    <property type="match status" value="1"/>
</dbReference>
<dbReference type="SUPFAM" id="SSF52821">
    <property type="entry name" value="Rhodanese/Cell cycle control phosphatase"/>
    <property type="match status" value="1"/>
</dbReference>
<reference evidence="3 4" key="2">
    <citation type="journal article" date="2017" name="Antonie Van Leeuwenhoek">
        <title>Rhizobium rhizosphaerae sp. nov., a novel species isolated from rice rhizosphere.</title>
        <authorList>
            <person name="Zhao J.J."/>
            <person name="Zhang J."/>
            <person name="Zhang R.J."/>
            <person name="Zhang C.W."/>
            <person name="Yin H.Q."/>
            <person name="Zhang X.X."/>
        </authorList>
    </citation>
    <scope>NUCLEOTIDE SEQUENCE [LARGE SCALE GENOMIC DNA]</scope>
    <source>
        <strain evidence="3 4">ACAM 611</strain>
    </source>
</reference>
<proteinExistence type="predicted"/>
<gene>
    <name evidence="3" type="ORF">GPUN_2792</name>
</gene>
<dbReference type="Proteomes" id="UP000053586">
    <property type="component" value="Unassembled WGS sequence"/>
</dbReference>
<dbReference type="PANTHER" id="PTHR43031:SF18">
    <property type="entry name" value="RHODANESE-RELATED SULFURTRANSFERASES"/>
    <property type="match status" value="1"/>
</dbReference>
<feature type="domain" description="Rhodanese" evidence="2">
    <location>
        <begin position="51"/>
        <end position="142"/>
    </location>
</feature>
<keyword evidence="4" id="KW-1185">Reference proteome</keyword>
<feature type="transmembrane region" description="Helical" evidence="1">
    <location>
        <begin position="12"/>
        <end position="35"/>
    </location>
</feature>
<dbReference type="InterPro" id="IPR036873">
    <property type="entry name" value="Rhodanese-like_dom_sf"/>
</dbReference>
<reference evidence="3 4" key="1">
    <citation type="journal article" date="2012" name="J. Bacteriol.">
        <title>Genome sequence of proteorhodopsin-containing sea ice bacterium Glaciecola punicea ACAM 611T.</title>
        <authorList>
            <person name="Qin Q.-L."/>
            <person name="Xie B.-B."/>
            <person name="Shu Y.-L."/>
            <person name="Rong J.-C."/>
            <person name="Zhao D.-L."/>
            <person name="Zhang X.-Y."/>
            <person name="Chen X.-L."/>
            <person name="Zhou B.-C."/>
            <person name="Zhanga Y.-Z."/>
        </authorList>
    </citation>
    <scope>NUCLEOTIDE SEQUENCE [LARGE SCALE GENOMIC DNA]</scope>
    <source>
        <strain evidence="3 4">ACAM 611</strain>
    </source>
</reference>
<keyword evidence="1" id="KW-0472">Membrane</keyword>
<name>H5TEX9_9ALTE</name>
<evidence type="ECO:0000259" key="2">
    <source>
        <dbReference type="PROSITE" id="PS50206"/>
    </source>
</evidence>
<dbReference type="PROSITE" id="PS50206">
    <property type="entry name" value="RHODANESE_3"/>
    <property type="match status" value="1"/>
</dbReference>
<evidence type="ECO:0000313" key="4">
    <source>
        <dbReference type="Proteomes" id="UP000053586"/>
    </source>
</evidence>
<accession>H5TEX9</accession>
<keyword evidence="1" id="KW-0812">Transmembrane</keyword>
<dbReference type="eggNOG" id="COG0607">
    <property type="taxonomic scope" value="Bacteria"/>
</dbReference>
<evidence type="ECO:0000256" key="1">
    <source>
        <dbReference type="SAM" id="Phobius"/>
    </source>
</evidence>
<dbReference type="EMBL" id="BAET01000033">
    <property type="protein sequence ID" value="GAB56906.1"/>
    <property type="molecule type" value="Genomic_DNA"/>
</dbReference>
<dbReference type="RefSeq" id="WP_006007547.1">
    <property type="nucleotide sequence ID" value="NZ_BAET01000033.1"/>
</dbReference>
<sequence>MDSTLLEFAKDQILLTGLWIALVAMLVYSFVAPILSKTKRVNNHEATLLINKEDAIVLDIRVAKDFKAGHIIDSKQLKPEEVREGNYIKLEKYKNQPIIVVCAMGNLAAGTATKMAKAGFNKVYVLTGGMNAWQGASLPVSK</sequence>
<dbReference type="Gene3D" id="3.40.250.10">
    <property type="entry name" value="Rhodanese-like domain"/>
    <property type="match status" value="1"/>
</dbReference>
<keyword evidence="1" id="KW-1133">Transmembrane helix</keyword>
<comment type="caution">
    <text evidence="3">The sequence shown here is derived from an EMBL/GenBank/DDBJ whole genome shotgun (WGS) entry which is preliminary data.</text>
</comment>